<dbReference type="OMA" id="YEFVAIW"/>
<name>A0A2H3J483_WOLCO</name>
<dbReference type="GO" id="GO:0004497">
    <property type="term" value="F:monooxygenase activity"/>
    <property type="evidence" value="ECO:0007669"/>
    <property type="project" value="UniProtKB-KW"/>
</dbReference>
<dbReference type="GO" id="GO:0016705">
    <property type="term" value="F:oxidoreductase activity, acting on paired donors, with incorporation or reduction of molecular oxygen"/>
    <property type="evidence" value="ECO:0007669"/>
    <property type="project" value="InterPro"/>
</dbReference>
<evidence type="ECO:0000313" key="8">
    <source>
        <dbReference type="EMBL" id="PCH37062.1"/>
    </source>
</evidence>
<dbReference type="EMBL" id="KB467909">
    <property type="protein sequence ID" value="PCH37062.1"/>
    <property type="molecule type" value="Genomic_DNA"/>
</dbReference>
<dbReference type="InterPro" id="IPR001128">
    <property type="entry name" value="Cyt_P450"/>
</dbReference>
<dbReference type="PRINTS" id="PR00385">
    <property type="entry name" value="P450"/>
</dbReference>
<dbReference type="STRING" id="742152.A0A2H3J483"/>
<organism evidence="8 9">
    <name type="scientific">Wolfiporia cocos (strain MD-104)</name>
    <name type="common">Brown rot fungus</name>
    <dbReference type="NCBI Taxonomy" id="742152"/>
    <lineage>
        <taxon>Eukaryota</taxon>
        <taxon>Fungi</taxon>
        <taxon>Dikarya</taxon>
        <taxon>Basidiomycota</taxon>
        <taxon>Agaricomycotina</taxon>
        <taxon>Agaricomycetes</taxon>
        <taxon>Polyporales</taxon>
        <taxon>Phaeolaceae</taxon>
        <taxon>Wolfiporia</taxon>
    </lineage>
</organism>
<evidence type="ECO:0000256" key="1">
    <source>
        <dbReference type="ARBA" id="ARBA00001971"/>
    </source>
</evidence>
<dbReference type="InterPro" id="IPR036396">
    <property type="entry name" value="Cyt_P450_sf"/>
</dbReference>
<evidence type="ECO:0000256" key="6">
    <source>
        <dbReference type="PIRSR" id="PIRSR602403-1"/>
    </source>
</evidence>
<dbReference type="PROSITE" id="PS00086">
    <property type="entry name" value="CYTOCHROME_P450"/>
    <property type="match status" value="1"/>
</dbReference>
<dbReference type="Gene3D" id="1.10.630.10">
    <property type="entry name" value="Cytochrome P450"/>
    <property type="match status" value="1"/>
</dbReference>
<protein>
    <submittedName>
        <fullName evidence="8">Cytochrome P450</fullName>
    </submittedName>
</protein>
<dbReference type="SUPFAM" id="SSF48264">
    <property type="entry name" value="Cytochrome P450"/>
    <property type="match status" value="1"/>
</dbReference>
<dbReference type="OrthoDB" id="1470350at2759"/>
<evidence type="ECO:0000256" key="3">
    <source>
        <dbReference type="ARBA" id="ARBA00022723"/>
    </source>
</evidence>
<accession>A0A2H3J483</accession>
<sequence length="450" mass="51688">MYLSVLHKRYGELFTFTMPRWGRSIVIHRPEWLEHMRKYDGTIYGKGDVSLSIFKEFPGPVSAFGSEGQEWRMSRRVMRPIFITQSFDVDVSRAMSEIVPVAKELLMNASMINQPIGFNNFYGRVAMVIFCKMALNYETDLITSNPACLFKPNTLVDSVLALNSISSGRLYNPFWRFTEKFDRIGRDFDSHRKELYKIIDHIVHTRKQDYTLHKSNEHHNDFLSTLLADDYAQDPEILRDTLVTLLFAGKDNVQNALSWSLHELSRSPVDWIGQMRAEALSRDNLDGIIKYGDLEKFPVHMAVFYETLRLWPGVPKNARIALKDDVIPSFPGSVHGPIRVAKGDYILWSDYAMMREEKVWGPEANVFNPGRHLNGEGKFVKPPSPKFHAFGAGSRACPGAQLAAYEFVAIWTGFLPFFDLVPLETKERYPCDAFTMSMNDELWVKVVPHK</sequence>
<dbReference type="GO" id="GO:0020037">
    <property type="term" value="F:heme binding"/>
    <property type="evidence" value="ECO:0007669"/>
    <property type="project" value="InterPro"/>
</dbReference>
<proteinExistence type="inferred from homology"/>
<dbReference type="GO" id="GO:0006629">
    <property type="term" value="P:lipid metabolic process"/>
    <property type="evidence" value="ECO:0007669"/>
    <property type="project" value="UniProtKB-ARBA"/>
</dbReference>
<dbReference type="GO" id="GO:0005506">
    <property type="term" value="F:iron ion binding"/>
    <property type="evidence" value="ECO:0007669"/>
    <property type="project" value="InterPro"/>
</dbReference>
<reference evidence="8 9" key="1">
    <citation type="journal article" date="2012" name="Science">
        <title>The Paleozoic origin of enzymatic lignin decomposition reconstructed from 31 fungal genomes.</title>
        <authorList>
            <person name="Floudas D."/>
            <person name="Binder M."/>
            <person name="Riley R."/>
            <person name="Barry K."/>
            <person name="Blanchette R.A."/>
            <person name="Henrissat B."/>
            <person name="Martinez A.T."/>
            <person name="Otillar R."/>
            <person name="Spatafora J.W."/>
            <person name="Yadav J.S."/>
            <person name="Aerts A."/>
            <person name="Benoit I."/>
            <person name="Boyd A."/>
            <person name="Carlson A."/>
            <person name="Copeland A."/>
            <person name="Coutinho P.M."/>
            <person name="de Vries R.P."/>
            <person name="Ferreira P."/>
            <person name="Findley K."/>
            <person name="Foster B."/>
            <person name="Gaskell J."/>
            <person name="Glotzer D."/>
            <person name="Gorecki P."/>
            <person name="Heitman J."/>
            <person name="Hesse C."/>
            <person name="Hori C."/>
            <person name="Igarashi K."/>
            <person name="Jurgens J.A."/>
            <person name="Kallen N."/>
            <person name="Kersten P."/>
            <person name="Kohler A."/>
            <person name="Kuees U."/>
            <person name="Kumar T.K.A."/>
            <person name="Kuo A."/>
            <person name="LaButti K."/>
            <person name="Larrondo L.F."/>
            <person name="Lindquist E."/>
            <person name="Ling A."/>
            <person name="Lombard V."/>
            <person name="Lucas S."/>
            <person name="Lundell T."/>
            <person name="Martin R."/>
            <person name="McLaughlin D.J."/>
            <person name="Morgenstern I."/>
            <person name="Morin E."/>
            <person name="Murat C."/>
            <person name="Nagy L.G."/>
            <person name="Nolan M."/>
            <person name="Ohm R.A."/>
            <person name="Patyshakuliyeva A."/>
            <person name="Rokas A."/>
            <person name="Ruiz-Duenas F.J."/>
            <person name="Sabat G."/>
            <person name="Salamov A."/>
            <person name="Samejima M."/>
            <person name="Schmutz J."/>
            <person name="Slot J.C."/>
            <person name="St John F."/>
            <person name="Stenlid J."/>
            <person name="Sun H."/>
            <person name="Sun S."/>
            <person name="Syed K."/>
            <person name="Tsang A."/>
            <person name="Wiebenga A."/>
            <person name="Young D."/>
            <person name="Pisabarro A."/>
            <person name="Eastwood D.C."/>
            <person name="Martin F."/>
            <person name="Cullen D."/>
            <person name="Grigoriev I.V."/>
            <person name="Hibbett D.S."/>
        </authorList>
    </citation>
    <scope>NUCLEOTIDE SEQUENCE [LARGE SCALE GENOMIC DNA]</scope>
    <source>
        <strain evidence="8 9">MD-104</strain>
    </source>
</reference>
<keyword evidence="6 7" id="KW-0349">Heme</keyword>
<keyword evidence="9" id="KW-1185">Reference proteome</keyword>
<comment type="cofactor">
    <cofactor evidence="1 6">
        <name>heme</name>
        <dbReference type="ChEBI" id="CHEBI:30413"/>
    </cofactor>
</comment>
<keyword evidence="3 6" id="KW-0479">Metal-binding</keyword>
<dbReference type="PRINTS" id="PR00465">
    <property type="entry name" value="EP450IV"/>
</dbReference>
<dbReference type="PANTHER" id="PTHR24296">
    <property type="entry name" value="CYTOCHROME P450"/>
    <property type="match status" value="1"/>
</dbReference>
<comment type="similarity">
    <text evidence="2 7">Belongs to the cytochrome P450 family.</text>
</comment>
<dbReference type="InterPro" id="IPR002403">
    <property type="entry name" value="Cyt_P450_E_grp-IV"/>
</dbReference>
<dbReference type="AlphaFoldDB" id="A0A2H3J483"/>
<gene>
    <name evidence="8" type="ORF">WOLCODRAFT_128040</name>
</gene>
<dbReference type="Pfam" id="PF00067">
    <property type="entry name" value="p450"/>
    <property type="match status" value="1"/>
</dbReference>
<evidence type="ECO:0000313" key="9">
    <source>
        <dbReference type="Proteomes" id="UP000218811"/>
    </source>
</evidence>
<keyword evidence="4 7" id="KW-0560">Oxidoreductase</keyword>
<evidence type="ECO:0000256" key="5">
    <source>
        <dbReference type="ARBA" id="ARBA00023004"/>
    </source>
</evidence>
<keyword evidence="7" id="KW-0503">Monooxygenase</keyword>
<dbReference type="InterPro" id="IPR017972">
    <property type="entry name" value="Cyt_P450_CS"/>
</dbReference>
<evidence type="ECO:0000256" key="4">
    <source>
        <dbReference type="ARBA" id="ARBA00023002"/>
    </source>
</evidence>
<keyword evidence="5 6" id="KW-0408">Iron</keyword>
<dbReference type="Proteomes" id="UP000218811">
    <property type="component" value="Unassembled WGS sequence"/>
</dbReference>
<feature type="binding site" description="axial binding residue" evidence="6">
    <location>
        <position position="397"/>
    </location>
    <ligand>
        <name>heme</name>
        <dbReference type="ChEBI" id="CHEBI:30413"/>
    </ligand>
    <ligandPart>
        <name>Fe</name>
        <dbReference type="ChEBI" id="CHEBI:18248"/>
    </ligandPart>
</feature>
<evidence type="ECO:0000256" key="7">
    <source>
        <dbReference type="RuleBase" id="RU000461"/>
    </source>
</evidence>
<evidence type="ECO:0000256" key="2">
    <source>
        <dbReference type="ARBA" id="ARBA00010617"/>
    </source>
</evidence>